<evidence type="ECO:0000256" key="1">
    <source>
        <dbReference type="SAM" id="Phobius"/>
    </source>
</evidence>
<proteinExistence type="predicted"/>
<comment type="caution">
    <text evidence="2">The sequence shown here is derived from an EMBL/GenBank/DDBJ whole genome shotgun (WGS) entry which is preliminary data.</text>
</comment>
<keyword evidence="1" id="KW-0472">Membrane</keyword>
<feature type="transmembrane region" description="Helical" evidence="1">
    <location>
        <begin position="48"/>
        <end position="66"/>
    </location>
</feature>
<evidence type="ECO:0000313" key="3">
    <source>
        <dbReference type="Proteomes" id="UP001165986"/>
    </source>
</evidence>
<reference evidence="2" key="1">
    <citation type="submission" date="2019-07" db="EMBL/GenBank/DDBJ databases">
        <title>Toxilogical consequences of a new and cryptic species of cyanobacteria (Komarekiella delphini-convector) recovered from the epidermis of a bottlenose dolphin and 1500 ft. in the air.</title>
        <authorList>
            <person name="Brown A.O."/>
            <person name="Dvorak P."/>
            <person name="Villanueva C.D."/>
            <person name="Foss A.J."/>
            <person name="Garvey A.D."/>
            <person name="Gibson Q.A."/>
            <person name="Johansen J.R."/>
            <person name="Casamatta D.A."/>
        </authorList>
    </citation>
    <scope>NUCLEOTIDE SEQUENCE</scope>
    <source>
        <strain evidence="2">SJRDD-AB1</strain>
    </source>
</reference>
<gene>
    <name evidence="2" type="ORF">FNW02_00370</name>
</gene>
<dbReference type="EMBL" id="VJXY01000001">
    <property type="protein sequence ID" value="MBD6614366.1"/>
    <property type="molecule type" value="Genomic_DNA"/>
</dbReference>
<keyword evidence="1" id="KW-1133">Transmembrane helix</keyword>
<dbReference type="AlphaFoldDB" id="A0AA40SSE6"/>
<keyword evidence="1" id="KW-0812">Transmembrane</keyword>
<protein>
    <submittedName>
        <fullName evidence="2">Uncharacterized protein</fullName>
    </submittedName>
</protein>
<organism evidence="2 3">
    <name type="scientific">Komarekiella delphini-convector SJRDD-AB1</name>
    <dbReference type="NCBI Taxonomy" id="2593771"/>
    <lineage>
        <taxon>Bacteria</taxon>
        <taxon>Bacillati</taxon>
        <taxon>Cyanobacteriota</taxon>
        <taxon>Cyanophyceae</taxon>
        <taxon>Nostocales</taxon>
        <taxon>Nostocaceae</taxon>
        <taxon>Komarekiella</taxon>
        <taxon>Komarekiella delphini-convector</taxon>
    </lineage>
</organism>
<sequence>MGTDLMKLATRQAMMRKFAQPMAFMQQTKNFSLSFLYEDSLPDFCKKSMYHLGLICFLIMGLYSCGMTSSGSSGMLPLKIGTNVTPIREIKPKQNNQAIVYIQGKVEKQAPLMKQQAYQINDSTGKIWVVTNQTGLEEGAQVVIKGKVRYQSIPLAGQELGEVYIEEE</sequence>
<name>A0AA40SSE6_9NOST</name>
<dbReference type="Proteomes" id="UP001165986">
    <property type="component" value="Unassembled WGS sequence"/>
</dbReference>
<evidence type="ECO:0000313" key="2">
    <source>
        <dbReference type="EMBL" id="MBD6614366.1"/>
    </source>
</evidence>
<accession>A0AA40SSE6</accession>
<keyword evidence="3" id="KW-1185">Reference proteome</keyword>